<sequence length="342" mass="37669">MFSILLIQLSDNYKDPEPEASETEEQESEEPESEAAKEREARAQASIKEREKQVQRALATSLRDRDKEREYHKRDEAVQHFNALLADLVRNPDLAWREAKKQLKKDHRYSLADELTKDDKERLFGQHISSLAGKRREKLRALLAELGVACTAHWRDVRKLLAEHPAAPVYRAAPQMEREFRDYQRDKQSAAKTALRQLLQETRSLTHRSRAALRADPAAAAALADALAHDARYCPPTPRPARDPPPPAAAAALADALAHDARYCPPTPRPARDPPPPAAAAALADALAHDASSTQVHRAGAHPGGAAADHQRLPGGAGEEGPAAAAHRHRARAPRQAVTVNE</sequence>
<evidence type="ECO:0000256" key="1">
    <source>
        <dbReference type="ARBA" id="ARBA00022737"/>
    </source>
</evidence>
<dbReference type="GO" id="GO:0003712">
    <property type="term" value="F:transcription coregulator activity"/>
    <property type="evidence" value="ECO:0007669"/>
    <property type="project" value="TreeGrafter"/>
</dbReference>
<feature type="compositionally biased region" description="Acidic residues" evidence="2">
    <location>
        <begin position="18"/>
        <end position="33"/>
    </location>
</feature>
<proteinExistence type="predicted"/>
<dbReference type="AlphaFoldDB" id="A0A8J9VFB6"/>
<dbReference type="OrthoDB" id="63972at2759"/>
<feature type="non-terminal residue" evidence="4">
    <location>
        <position position="342"/>
    </location>
</feature>
<keyword evidence="5" id="KW-1185">Reference proteome</keyword>
<evidence type="ECO:0000313" key="4">
    <source>
        <dbReference type="EMBL" id="CAH0730697.1"/>
    </source>
</evidence>
<dbReference type="FunFam" id="1.10.10.440:FF:000005">
    <property type="entry name" value="Transcription elongation regulator 1 (CA150)"/>
    <property type="match status" value="1"/>
</dbReference>
<dbReference type="PANTHER" id="PTHR15377:SF3">
    <property type="entry name" value="WW DOMAIN-CONTAINING PROTEIN"/>
    <property type="match status" value="1"/>
</dbReference>
<name>A0A8J9VFB6_9NEOP</name>
<dbReference type="Proteomes" id="UP000838878">
    <property type="component" value="Chromosome 8"/>
</dbReference>
<feature type="region of interest" description="Disordered" evidence="2">
    <location>
        <begin position="261"/>
        <end position="342"/>
    </location>
</feature>
<feature type="compositionally biased region" description="Basic and acidic residues" evidence="2">
    <location>
        <begin position="62"/>
        <end position="71"/>
    </location>
</feature>
<dbReference type="InterPro" id="IPR036517">
    <property type="entry name" value="FF_domain_sf"/>
</dbReference>
<dbReference type="PANTHER" id="PTHR15377">
    <property type="entry name" value="TRANSCRIPTION ELONGATION REGULATOR 1"/>
    <property type="match status" value="1"/>
</dbReference>
<feature type="domain" description="FF" evidence="3">
    <location>
        <begin position="132"/>
        <end position="186"/>
    </location>
</feature>
<evidence type="ECO:0000313" key="5">
    <source>
        <dbReference type="Proteomes" id="UP000838878"/>
    </source>
</evidence>
<feature type="compositionally biased region" description="Basic and acidic residues" evidence="2">
    <location>
        <begin position="34"/>
        <end position="54"/>
    </location>
</feature>
<reference evidence="4" key="1">
    <citation type="submission" date="2021-12" db="EMBL/GenBank/DDBJ databases">
        <authorList>
            <person name="Martin H S."/>
        </authorList>
    </citation>
    <scope>NUCLEOTIDE SEQUENCE</scope>
</reference>
<keyword evidence="1" id="KW-0677">Repeat</keyword>
<dbReference type="EMBL" id="OV170228">
    <property type="protein sequence ID" value="CAH0730697.1"/>
    <property type="molecule type" value="Genomic_DNA"/>
</dbReference>
<dbReference type="InterPro" id="IPR045148">
    <property type="entry name" value="TCRG1-like"/>
</dbReference>
<dbReference type="Pfam" id="PF01846">
    <property type="entry name" value="FF"/>
    <property type="match status" value="1"/>
</dbReference>
<evidence type="ECO:0000259" key="3">
    <source>
        <dbReference type="SMART" id="SM00441"/>
    </source>
</evidence>
<dbReference type="SMART" id="SM00441">
    <property type="entry name" value="FF"/>
    <property type="match status" value="2"/>
</dbReference>
<evidence type="ECO:0000256" key="2">
    <source>
        <dbReference type="SAM" id="MobiDB-lite"/>
    </source>
</evidence>
<dbReference type="GO" id="GO:0070063">
    <property type="term" value="F:RNA polymerase binding"/>
    <property type="evidence" value="ECO:0007669"/>
    <property type="project" value="InterPro"/>
</dbReference>
<feature type="compositionally biased region" description="Pro residues" evidence="2">
    <location>
        <begin position="265"/>
        <end position="278"/>
    </location>
</feature>
<accession>A0A8J9VFB6</accession>
<dbReference type="SUPFAM" id="SSF81698">
    <property type="entry name" value="FF domain"/>
    <property type="match status" value="1"/>
</dbReference>
<feature type="domain" description="FF" evidence="3">
    <location>
        <begin position="74"/>
        <end position="130"/>
    </location>
</feature>
<gene>
    <name evidence="4" type="ORF">BINO364_LOCUS15652</name>
</gene>
<dbReference type="InterPro" id="IPR002713">
    <property type="entry name" value="FF_domain"/>
</dbReference>
<feature type="region of interest" description="Disordered" evidence="2">
    <location>
        <begin position="1"/>
        <end position="71"/>
    </location>
</feature>
<organism evidence="4 5">
    <name type="scientific">Brenthis ino</name>
    <name type="common">lesser marbled fritillary</name>
    <dbReference type="NCBI Taxonomy" id="405034"/>
    <lineage>
        <taxon>Eukaryota</taxon>
        <taxon>Metazoa</taxon>
        <taxon>Ecdysozoa</taxon>
        <taxon>Arthropoda</taxon>
        <taxon>Hexapoda</taxon>
        <taxon>Insecta</taxon>
        <taxon>Pterygota</taxon>
        <taxon>Neoptera</taxon>
        <taxon>Endopterygota</taxon>
        <taxon>Lepidoptera</taxon>
        <taxon>Glossata</taxon>
        <taxon>Ditrysia</taxon>
        <taxon>Papilionoidea</taxon>
        <taxon>Nymphalidae</taxon>
        <taxon>Heliconiinae</taxon>
        <taxon>Argynnini</taxon>
        <taxon>Brenthis</taxon>
    </lineage>
</organism>
<dbReference type="GO" id="GO:0005634">
    <property type="term" value="C:nucleus"/>
    <property type="evidence" value="ECO:0007669"/>
    <property type="project" value="TreeGrafter"/>
</dbReference>
<protein>
    <recommendedName>
        <fullName evidence="3">FF domain-containing protein</fullName>
    </recommendedName>
</protein>
<dbReference type="Gene3D" id="1.10.10.440">
    <property type="entry name" value="FF domain"/>
    <property type="match status" value="3"/>
</dbReference>